<reference evidence="1" key="1">
    <citation type="journal article" date="2015" name="Nature">
        <title>Complex archaea that bridge the gap between prokaryotes and eukaryotes.</title>
        <authorList>
            <person name="Spang A."/>
            <person name="Saw J.H."/>
            <person name="Jorgensen S.L."/>
            <person name="Zaremba-Niedzwiedzka K."/>
            <person name="Martijn J."/>
            <person name="Lind A.E."/>
            <person name="van Eijk R."/>
            <person name="Schleper C."/>
            <person name="Guy L."/>
            <person name="Ettema T.J."/>
        </authorList>
    </citation>
    <scope>NUCLEOTIDE SEQUENCE</scope>
</reference>
<protein>
    <submittedName>
        <fullName evidence="1">Uncharacterized protein</fullName>
    </submittedName>
</protein>
<accession>A0A0F9BHQ7</accession>
<gene>
    <name evidence="1" type="ORF">LCGC14_2788370</name>
</gene>
<comment type="caution">
    <text evidence="1">The sequence shown here is derived from an EMBL/GenBank/DDBJ whole genome shotgun (WGS) entry which is preliminary data.</text>
</comment>
<sequence>MSKTETKTLTITIDKDSRVVLVEKQMKIVGFHFSNLEFARSWVNTVTKLKDDTWEISVLEAK</sequence>
<dbReference type="AlphaFoldDB" id="A0A0F9BHQ7"/>
<evidence type="ECO:0000313" key="1">
    <source>
        <dbReference type="EMBL" id="KKK83941.1"/>
    </source>
</evidence>
<organism evidence="1">
    <name type="scientific">marine sediment metagenome</name>
    <dbReference type="NCBI Taxonomy" id="412755"/>
    <lineage>
        <taxon>unclassified sequences</taxon>
        <taxon>metagenomes</taxon>
        <taxon>ecological metagenomes</taxon>
    </lineage>
</organism>
<dbReference type="EMBL" id="LAZR01051999">
    <property type="protein sequence ID" value="KKK83941.1"/>
    <property type="molecule type" value="Genomic_DNA"/>
</dbReference>
<name>A0A0F9BHQ7_9ZZZZ</name>
<proteinExistence type="predicted"/>